<name>A0A6J8EWX0_MYTCO</name>
<keyword evidence="2" id="KW-1185">Reference proteome</keyword>
<accession>A0A6J8EWX0</accession>
<dbReference type="EMBL" id="CACVKT020010149">
    <property type="protein sequence ID" value="CAC5425000.1"/>
    <property type="molecule type" value="Genomic_DNA"/>
</dbReference>
<sequence>MSWATVDKERWLLYIHAVLSNTPSPGVYMVNTNRKCYEFNNKGTCMLPQCRYLHKCLRCNGAHPAINCRVPQYVAGSRMGNFRPCNRSNFRQTGRGTDADESSGQQEHKSVWVVGSSIVKNAFIEAKRSYDGCSLGLHRKNYRVWWQGKGGMKWGSLY</sequence>
<dbReference type="AlphaFoldDB" id="A0A6J8EWX0"/>
<evidence type="ECO:0000313" key="2">
    <source>
        <dbReference type="Proteomes" id="UP000507470"/>
    </source>
</evidence>
<dbReference type="OrthoDB" id="6063244at2759"/>
<evidence type="ECO:0008006" key="3">
    <source>
        <dbReference type="Google" id="ProtNLM"/>
    </source>
</evidence>
<proteinExistence type="predicted"/>
<organism evidence="1 2">
    <name type="scientific">Mytilus coruscus</name>
    <name type="common">Sea mussel</name>
    <dbReference type="NCBI Taxonomy" id="42192"/>
    <lineage>
        <taxon>Eukaryota</taxon>
        <taxon>Metazoa</taxon>
        <taxon>Spiralia</taxon>
        <taxon>Lophotrochozoa</taxon>
        <taxon>Mollusca</taxon>
        <taxon>Bivalvia</taxon>
        <taxon>Autobranchia</taxon>
        <taxon>Pteriomorphia</taxon>
        <taxon>Mytilida</taxon>
        <taxon>Mytiloidea</taxon>
        <taxon>Mytilidae</taxon>
        <taxon>Mytilinae</taxon>
        <taxon>Mytilus</taxon>
    </lineage>
</organism>
<gene>
    <name evidence="1" type="ORF">MCOR_56850</name>
</gene>
<dbReference type="Proteomes" id="UP000507470">
    <property type="component" value="Unassembled WGS sequence"/>
</dbReference>
<evidence type="ECO:0000313" key="1">
    <source>
        <dbReference type="EMBL" id="CAC5425000.1"/>
    </source>
</evidence>
<protein>
    <recommendedName>
        <fullName evidence="3">C3H1-type domain-containing protein</fullName>
    </recommendedName>
</protein>
<reference evidence="1 2" key="1">
    <citation type="submission" date="2020-06" db="EMBL/GenBank/DDBJ databases">
        <authorList>
            <person name="Li R."/>
            <person name="Bekaert M."/>
        </authorList>
    </citation>
    <scope>NUCLEOTIDE SEQUENCE [LARGE SCALE GENOMIC DNA]</scope>
    <source>
        <strain evidence="2">wild</strain>
    </source>
</reference>